<dbReference type="SMART" id="SM00850">
    <property type="entry name" value="LytTR"/>
    <property type="match status" value="1"/>
</dbReference>
<proteinExistence type="predicted"/>
<feature type="domain" description="HTH LytTR-type" evidence="1">
    <location>
        <begin position="1"/>
        <end position="103"/>
    </location>
</feature>
<dbReference type="PROSITE" id="PS50930">
    <property type="entry name" value="HTH_LYTTR"/>
    <property type="match status" value="1"/>
</dbReference>
<dbReference type="InterPro" id="IPR007492">
    <property type="entry name" value="LytTR_DNA-bd_dom"/>
</dbReference>
<keyword evidence="3" id="KW-1185">Reference proteome</keyword>
<dbReference type="Gene3D" id="2.40.50.1020">
    <property type="entry name" value="LytTr DNA-binding domain"/>
    <property type="match status" value="1"/>
</dbReference>
<dbReference type="AlphaFoldDB" id="A0A6L9L9R8"/>
<evidence type="ECO:0000313" key="2">
    <source>
        <dbReference type="EMBL" id="NDU96132.1"/>
    </source>
</evidence>
<dbReference type="EMBL" id="JAAFZH010000005">
    <property type="protein sequence ID" value="NDU96132.1"/>
    <property type="molecule type" value="Genomic_DNA"/>
</dbReference>
<protein>
    <submittedName>
        <fullName evidence="2">LytTR family transcriptional regulator</fullName>
    </submittedName>
</protein>
<name>A0A6L9L9R8_9BACT</name>
<gene>
    <name evidence="2" type="ORF">GK108_14720</name>
</gene>
<dbReference type="RefSeq" id="WP_163949552.1">
    <property type="nucleotide sequence ID" value="NZ_JAAFZH010000005.1"/>
</dbReference>
<organism evidence="2 3">
    <name type="scientific">Spirosoma terrae</name>
    <dbReference type="NCBI Taxonomy" id="1968276"/>
    <lineage>
        <taxon>Bacteria</taxon>
        <taxon>Pseudomonadati</taxon>
        <taxon>Bacteroidota</taxon>
        <taxon>Cytophagia</taxon>
        <taxon>Cytophagales</taxon>
        <taxon>Cytophagaceae</taxon>
        <taxon>Spirosoma</taxon>
    </lineage>
</organism>
<accession>A0A6L9L9R8</accession>
<dbReference type="Proteomes" id="UP000474175">
    <property type="component" value="Unassembled WGS sequence"/>
</dbReference>
<evidence type="ECO:0000313" key="3">
    <source>
        <dbReference type="Proteomes" id="UP000474175"/>
    </source>
</evidence>
<dbReference type="Pfam" id="PF04397">
    <property type="entry name" value="LytTR"/>
    <property type="match status" value="1"/>
</dbReference>
<dbReference type="GO" id="GO:0003677">
    <property type="term" value="F:DNA binding"/>
    <property type="evidence" value="ECO:0007669"/>
    <property type="project" value="InterPro"/>
</dbReference>
<evidence type="ECO:0000259" key="1">
    <source>
        <dbReference type="PROSITE" id="PS50930"/>
    </source>
</evidence>
<reference evidence="2 3" key="1">
    <citation type="submission" date="2020-02" db="EMBL/GenBank/DDBJ databases">
        <title>Draft genome sequence of two Spirosoma agri KCTC 52727 and Spirosoma terrae KCTC 52035.</title>
        <authorList>
            <person name="Rojas J."/>
            <person name="Ambika Manirajan B."/>
            <person name="Suarez C."/>
            <person name="Ratering S."/>
            <person name="Schnell S."/>
        </authorList>
    </citation>
    <scope>NUCLEOTIDE SEQUENCE [LARGE SCALE GENOMIC DNA]</scope>
    <source>
        <strain evidence="2 3">KCTC 52035</strain>
    </source>
</reference>
<sequence>MSVIKPILQQPDQIAYFSGANNYCWTYFRDGGKKLLAKPISYIEDQLPAFIRVHKTALVNPSYVTKLYQPPRKKMSGKIYLDSGEVLPVSRRRWDYVVKSLENYTLSTQHSEESSDLTPSHPSKTQTLSVYMLTTHEGSYKLAQKVFQKNCPDYQFHTTDQSVFLPHMLEMLPEAELPTLLLLDARTATRERLSTLHRLKASDKLRSIPVILFVLPTDQAVIDGYMHQANSVISAAPVHGLSDDLLQRICLFWLHMVQLPTAKTTGRFAPFY</sequence>
<comment type="caution">
    <text evidence="2">The sequence shown here is derived from an EMBL/GenBank/DDBJ whole genome shotgun (WGS) entry which is preliminary data.</text>
</comment>